<comment type="pathway">
    <text evidence="18">Bacterial outer membrane biogenesis; LPS lipid A biosynthesis.</text>
</comment>
<evidence type="ECO:0000256" key="4">
    <source>
        <dbReference type="ARBA" id="ARBA00022490"/>
    </source>
</evidence>
<feature type="binding site" evidence="18">
    <location>
        <begin position="6"/>
        <end position="9"/>
    </location>
    <ligand>
        <name>UDP-N-acetyl-alpha-D-glucosamine</name>
        <dbReference type="ChEBI" id="CHEBI:57705"/>
    </ligand>
</feature>
<evidence type="ECO:0000256" key="16">
    <source>
        <dbReference type="ARBA" id="ARBA00048493"/>
    </source>
</evidence>
<protein>
    <recommendedName>
        <fullName evidence="18">Bifunctional protein GlmU</fullName>
    </recommendedName>
    <domain>
        <recommendedName>
            <fullName evidence="18">UDP-N-acetylglucosamine pyrophosphorylase</fullName>
            <ecNumber evidence="18">2.7.7.23</ecNumber>
        </recommendedName>
        <alternativeName>
            <fullName evidence="18">N-acetylglucosamine-1-phosphate uridyltransferase</fullName>
        </alternativeName>
    </domain>
    <domain>
        <recommendedName>
            <fullName evidence="18">Glucosamine-1-phosphate N-acetyltransferase</fullName>
            <ecNumber evidence="18">2.3.1.157</ecNumber>
        </recommendedName>
    </domain>
</protein>
<dbReference type="Pfam" id="PF00132">
    <property type="entry name" value="Hexapep"/>
    <property type="match status" value="1"/>
</dbReference>
<keyword evidence="7 18" id="KW-0479">Metal-binding</keyword>
<feature type="region of interest" description="Pyrophosphorylase" evidence="18">
    <location>
        <begin position="1"/>
        <end position="219"/>
    </location>
</feature>
<evidence type="ECO:0000256" key="7">
    <source>
        <dbReference type="ARBA" id="ARBA00022723"/>
    </source>
</evidence>
<feature type="active site" description="Proton acceptor" evidence="18">
    <location>
        <position position="352"/>
    </location>
</feature>
<evidence type="ECO:0000256" key="12">
    <source>
        <dbReference type="ARBA" id="ARBA00023268"/>
    </source>
</evidence>
<feature type="binding site" evidence="18">
    <location>
        <position position="412"/>
    </location>
    <ligand>
        <name>acetyl-CoA</name>
        <dbReference type="ChEBI" id="CHEBI:57288"/>
    </ligand>
</feature>
<dbReference type="GO" id="GO:0009252">
    <property type="term" value="P:peptidoglycan biosynthetic process"/>
    <property type="evidence" value="ECO:0007669"/>
    <property type="project" value="UniProtKB-UniRule"/>
</dbReference>
<feature type="binding site" evidence="18">
    <location>
        <position position="366"/>
    </location>
    <ligand>
        <name>UDP-N-acetyl-alpha-D-glucosamine</name>
        <dbReference type="ChEBI" id="CHEBI:57705"/>
    </ligand>
</feature>
<evidence type="ECO:0000259" key="19">
    <source>
        <dbReference type="Pfam" id="PF12804"/>
    </source>
</evidence>
<dbReference type="AlphaFoldDB" id="A0A2K1NZR6"/>
<feature type="binding site" evidence="18">
    <location>
        <position position="97"/>
    </location>
    <ligand>
        <name>Mg(2+)</name>
        <dbReference type="ChEBI" id="CHEBI:18420"/>
    </ligand>
</feature>
<keyword evidence="13 18" id="KW-0012">Acyltransferase</keyword>
<dbReference type="Proteomes" id="UP000236434">
    <property type="component" value="Unassembled WGS sequence"/>
</dbReference>
<dbReference type="InterPro" id="IPR029044">
    <property type="entry name" value="Nucleotide-diphossugar_trans"/>
</dbReference>
<evidence type="ECO:0000256" key="18">
    <source>
        <dbReference type="HAMAP-Rule" id="MF_01631"/>
    </source>
</evidence>
<dbReference type="Gene3D" id="3.90.550.10">
    <property type="entry name" value="Spore Coat Polysaccharide Biosynthesis Protein SpsA, Chain A"/>
    <property type="match status" value="1"/>
</dbReference>
<evidence type="ECO:0000256" key="17">
    <source>
        <dbReference type="ARBA" id="ARBA00049628"/>
    </source>
</evidence>
<dbReference type="InterPro" id="IPR025877">
    <property type="entry name" value="MobA-like_NTP_Trfase"/>
</dbReference>
<evidence type="ECO:0000256" key="15">
    <source>
        <dbReference type="ARBA" id="ARBA00048247"/>
    </source>
</evidence>
<dbReference type="InterPro" id="IPR005882">
    <property type="entry name" value="Bifunctional_GlmU"/>
</dbReference>
<dbReference type="UniPathway" id="UPA00973"/>
<keyword evidence="11 18" id="KW-0573">Peptidoglycan synthesis</keyword>
<feature type="binding site" evidence="18">
    <location>
        <position position="69"/>
    </location>
    <ligand>
        <name>UDP-N-acetyl-alpha-D-glucosamine</name>
        <dbReference type="ChEBI" id="CHEBI:57705"/>
    </ligand>
</feature>
<evidence type="ECO:0000313" key="20">
    <source>
        <dbReference type="EMBL" id="PNR96019.1"/>
    </source>
</evidence>
<dbReference type="Pfam" id="PF12804">
    <property type="entry name" value="NTP_transf_3"/>
    <property type="match status" value="1"/>
</dbReference>
<feature type="region of interest" description="Linker" evidence="18">
    <location>
        <begin position="220"/>
        <end position="240"/>
    </location>
</feature>
<evidence type="ECO:0000256" key="2">
    <source>
        <dbReference type="ARBA" id="ARBA00007707"/>
    </source>
</evidence>
<keyword evidence="8 18" id="KW-0677">Repeat</keyword>
<dbReference type="CDD" id="cd03353">
    <property type="entry name" value="LbH_GlmU_C"/>
    <property type="match status" value="1"/>
</dbReference>
<sequence>MKVLILAAGQGKRMKSKIPKVAHKILDKPMINWVIDIAKKISNDIGIVLGNGKDQVKELLDDNVKIFEQKERLGTGHAVICAEKFLDSSDILILYGDVPFISYNTLNSLIERHLKDNNSSTILSVRLDDPTGYGRIIKNEDKSVKIVEEKDADTFEKQIKEVYTGIAVYKGEQLKEALHHITPQNAQGEYYLTDVFRHMEKVGVVELENEIEVIGINDRIQLAEAEKKIRMEILKKHMLNGVTIQDPDSTYISVDASIGPDTIVYPQTFIYGKTTIGENCEIGPLTRVKDCIIEDNVKIIRSECELSRIHKNVSIGPFSRLREGTELQENVKIGNFVETKKTKISCNSKAQHLTYLGDTYVGRDVNIGAGTITCNYDGKKKNKTFIDDGAFIGSNTSLVAPVNVGKNSLIGAGSVITKDVPDNALALGRARQINKENWVLKKNSQNVEKGV</sequence>
<keyword evidence="9 18" id="KW-0460">Magnesium</keyword>
<comment type="subunit">
    <text evidence="18">Homotrimer.</text>
</comment>
<dbReference type="UniPathway" id="UPA00113">
    <property type="reaction ID" value="UER00532"/>
</dbReference>
<dbReference type="Gene3D" id="2.160.10.10">
    <property type="entry name" value="Hexapeptide repeat proteins"/>
    <property type="match status" value="1"/>
</dbReference>
<feature type="binding site" evidence="18">
    <location>
        <begin position="74"/>
        <end position="75"/>
    </location>
    <ligand>
        <name>UDP-N-acetyl-alpha-D-glucosamine</name>
        <dbReference type="ChEBI" id="CHEBI:57705"/>
    </ligand>
</feature>
<dbReference type="PANTHER" id="PTHR43584:SF3">
    <property type="entry name" value="BIFUNCTIONAL PROTEIN GLMU"/>
    <property type="match status" value="1"/>
</dbReference>
<feature type="binding site" evidence="18">
    <location>
        <begin position="375"/>
        <end position="376"/>
    </location>
    <ligand>
        <name>acetyl-CoA</name>
        <dbReference type="ChEBI" id="CHEBI:57288"/>
    </ligand>
</feature>
<evidence type="ECO:0000256" key="5">
    <source>
        <dbReference type="ARBA" id="ARBA00022679"/>
    </source>
</evidence>
<evidence type="ECO:0000256" key="11">
    <source>
        <dbReference type="ARBA" id="ARBA00022984"/>
    </source>
</evidence>
<dbReference type="GO" id="GO:0016020">
    <property type="term" value="C:membrane"/>
    <property type="evidence" value="ECO:0007669"/>
    <property type="project" value="GOC"/>
</dbReference>
<dbReference type="HAMAP" id="MF_01631">
    <property type="entry name" value="GlmU"/>
    <property type="match status" value="1"/>
</dbReference>
<feature type="domain" description="MobA-like NTP transferase" evidence="19">
    <location>
        <begin position="3"/>
        <end position="119"/>
    </location>
</feature>
<evidence type="ECO:0000256" key="3">
    <source>
        <dbReference type="ARBA" id="ARBA00007947"/>
    </source>
</evidence>
<keyword evidence="5 18" id="KW-0808">Transferase</keyword>
<evidence type="ECO:0000256" key="14">
    <source>
        <dbReference type="ARBA" id="ARBA00023316"/>
    </source>
</evidence>
<feature type="binding site" evidence="18">
    <location>
        <position position="340"/>
    </location>
    <ligand>
        <name>UDP-N-acetyl-alpha-D-glucosamine</name>
        <dbReference type="ChEBI" id="CHEBI:57705"/>
    </ligand>
</feature>
<comment type="subcellular location">
    <subcellularLocation>
        <location evidence="1 18">Cytoplasm</location>
    </subcellularLocation>
</comment>
<keyword evidence="10 18" id="KW-0133">Cell shape</keyword>
<feature type="binding site" evidence="18">
    <location>
        <position position="322"/>
    </location>
    <ligand>
        <name>UDP-N-acetyl-alpha-D-glucosamine</name>
        <dbReference type="ChEBI" id="CHEBI:57705"/>
    </ligand>
</feature>
<dbReference type="PROSITE" id="PS00101">
    <property type="entry name" value="HEXAPEP_TRANSFERASES"/>
    <property type="match status" value="1"/>
</dbReference>
<comment type="similarity">
    <text evidence="3 18">In the N-terminal section; belongs to the N-acetylglucosamine-1-phosphate uridyltransferase family.</text>
</comment>
<dbReference type="SUPFAM" id="SSF51161">
    <property type="entry name" value="Trimeric LpxA-like enzymes"/>
    <property type="match status" value="1"/>
</dbReference>
<feature type="binding site" evidence="18">
    <location>
        <position position="429"/>
    </location>
    <ligand>
        <name>acetyl-CoA</name>
        <dbReference type="ChEBI" id="CHEBI:57288"/>
    </ligand>
</feature>
<reference evidence="20 21" key="1">
    <citation type="submission" date="2013-12" db="EMBL/GenBank/DDBJ databases">
        <title>Comparative genomics of Petrotoga isolates.</title>
        <authorList>
            <person name="Nesbo C.L."/>
            <person name="Charchuk R."/>
            <person name="Chow K."/>
        </authorList>
    </citation>
    <scope>NUCLEOTIDE SEQUENCE [LARGE SCALE GENOMIC DNA]</scope>
    <source>
        <strain evidence="20 21">DSM 13574</strain>
    </source>
</reference>
<comment type="catalytic activity">
    <reaction evidence="15 18">
        <text>alpha-D-glucosamine 1-phosphate + acetyl-CoA = N-acetyl-alpha-D-glucosamine 1-phosphate + CoA + H(+)</text>
        <dbReference type="Rhea" id="RHEA:13725"/>
        <dbReference type="ChEBI" id="CHEBI:15378"/>
        <dbReference type="ChEBI" id="CHEBI:57287"/>
        <dbReference type="ChEBI" id="CHEBI:57288"/>
        <dbReference type="ChEBI" id="CHEBI:57776"/>
        <dbReference type="ChEBI" id="CHEBI:58516"/>
        <dbReference type="EC" id="2.3.1.157"/>
    </reaction>
</comment>
<dbReference type="GO" id="GO:0008360">
    <property type="term" value="P:regulation of cell shape"/>
    <property type="evidence" value="ECO:0007669"/>
    <property type="project" value="UniProtKB-KW"/>
</dbReference>
<feature type="binding site" evidence="18">
    <location>
        <position position="217"/>
    </location>
    <ligand>
        <name>Mg(2+)</name>
        <dbReference type="ChEBI" id="CHEBI:18420"/>
    </ligand>
</feature>
<comment type="caution">
    <text evidence="20">The sequence shown here is derived from an EMBL/GenBank/DDBJ whole genome shotgun (WGS) entry which is preliminary data.</text>
</comment>
<keyword evidence="6 18" id="KW-0548">Nucleotidyltransferase</keyword>
<dbReference type="RefSeq" id="WP_103067066.1">
    <property type="nucleotide sequence ID" value="NZ_AZRL01000016.1"/>
</dbReference>
<dbReference type="GO" id="GO:0019134">
    <property type="term" value="F:glucosamine-1-phosphate N-acetyltransferase activity"/>
    <property type="evidence" value="ECO:0007669"/>
    <property type="project" value="UniProtKB-UniRule"/>
</dbReference>
<evidence type="ECO:0000256" key="8">
    <source>
        <dbReference type="ARBA" id="ARBA00022737"/>
    </source>
</evidence>
<comment type="caution">
    <text evidence="18">Lacks conserved residue(s) required for the propagation of feature annotation.</text>
</comment>
<comment type="cofactor">
    <cofactor evidence="18">
        <name>Mg(2+)</name>
        <dbReference type="ChEBI" id="CHEBI:18420"/>
    </cofactor>
    <text evidence="18">Binds 1 Mg(2+) ion per subunit.</text>
</comment>
<dbReference type="SUPFAM" id="SSF53448">
    <property type="entry name" value="Nucleotide-diphospho-sugar transferases"/>
    <property type="match status" value="1"/>
</dbReference>
<dbReference type="GO" id="GO:0000287">
    <property type="term" value="F:magnesium ion binding"/>
    <property type="evidence" value="ECO:0007669"/>
    <property type="project" value="UniProtKB-UniRule"/>
</dbReference>
<evidence type="ECO:0000256" key="6">
    <source>
        <dbReference type="ARBA" id="ARBA00022695"/>
    </source>
</evidence>
<feature type="binding site" evidence="18">
    <location>
        <position position="134"/>
    </location>
    <ligand>
        <name>UDP-N-acetyl-alpha-D-glucosamine</name>
        <dbReference type="ChEBI" id="CHEBI:57705"/>
    </ligand>
</feature>
<evidence type="ECO:0000256" key="13">
    <source>
        <dbReference type="ARBA" id="ARBA00023315"/>
    </source>
</evidence>
<evidence type="ECO:0000313" key="21">
    <source>
        <dbReference type="Proteomes" id="UP000236434"/>
    </source>
</evidence>
<feature type="binding site" evidence="18">
    <location>
        <position position="369"/>
    </location>
    <ligand>
        <name>acetyl-CoA</name>
        <dbReference type="ChEBI" id="CHEBI:57288"/>
    </ligand>
</feature>
<dbReference type="GO" id="GO:0009245">
    <property type="term" value="P:lipid A biosynthetic process"/>
    <property type="evidence" value="ECO:0007669"/>
    <property type="project" value="UniProtKB-UniRule"/>
</dbReference>
<dbReference type="NCBIfam" id="NF010934">
    <property type="entry name" value="PRK14354.1"/>
    <property type="match status" value="1"/>
</dbReference>
<feature type="binding site" evidence="18">
    <location>
        <position position="355"/>
    </location>
    <ligand>
        <name>UDP-N-acetyl-alpha-D-glucosamine</name>
        <dbReference type="ChEBI" id="CHEBI:57705"/>
    </ligand>
</feature>
<proteinExistence type="inferred from homology"/>
<name>A0A2K1NZR6_9BACT</name>
<comment type="pathway">
    <text evidence="18">Nucleotide-sugar biosynthesis; UDP-N-acetyl-alpha-D-glucosamine biosynthesis; UDP-N-acetyl-alpha-D-glucosamine from N-acetyl-alpha-D-glucosamine 1-phosphate: step 1/1.</text>
</comment>
<dbReference type="InterPro" id="IPR050065">
    <property type="entry name" value="GlmU-like"/>
</dbReference>
<dbReference type="GO" id="GO:0005737">
    <property type="term" value="C:cytoplasm"/>
    <property type="evidence" value="ECO:0007669"/>
    <property type="project" value="UniProtKB-SubCell"/>
</dbReference>
<evidence type="ECO:0000256" key="9">
    <source>
        <dbReference type="ARBA" id="ARBA00022842"/>
    </source>
</evidence>
<feature type="binding site" evidence="18">
    <location>
        <position position="148"/>
    </location>
    <ligand>
        <name>UDP-N-acetyl-alpha-D-glucosamine</name>
        <dbReference type="ChEBI" id="CHEBI:57705"/>
    </ligand>
</feature>
<dbReference type="InterPro" id="IPR001451">
    <property type="entry name" value="Hexapep"/>
</dbReference>
<dbReference type="EC" id="2.3.1.157" evidence="18"/>
<dbReference type="GO" id="GO:0071555">
    <property type="term" value="P:cell wall organization"/>
    <property type="evidence" value="ECO:0007669"/>
    <property type="project" value="UniProtKB-KW"/>
</dbReference>
<keyword evidence="4 18" id="KW-0963">Cytoplasm</keyword>
<comment type="function">
    <text evidence="17 18">Catalyzes the last two sequential reactions in the de novo biosynthetic pathway for UDP-N-acetylglucosamine (UDP-GlcNAc). The C-terminal domain catalyzes the transfer of acetyl group from acetyl coenzyme A to glucosamine-1-phosphate (GlcN-1-P) to produce N-acetylglucosamine-1-phosphate (GlcNAc-1-P), which is converted into UDP-GlcNAc by the transfer of uridine 5-monophosphate (from uridine 5-triphosphate), a reaction catalyzed by the N-terminal domain.</text>
</comment>
<dbReference type="NCBIfam" id="NF010937">
    <property type="entry name" value="PRK14357.1"/>
    <property type="match status" value="1"/>
</dbReference>
<dbReference type="OrthoDB" id="9775031at2"/>
<dbReference type="GO" id="GO:0003977">
    <property type="term" value="F:UDP-N-acetylglucosamine diphosphorylase activity"/>
    <property type="evidence" value="ECO:0007669"/>
    <property type="project" value="UniProtKB-UniRule"/>
</dbReference>
<dbReference type="EC" id="2.7.7.23" evidence="18"/>
<keyword evidence="12 18" id="KW-0511">Multifunctional enzyme</keyword>
<feature type="region of interest" description="N-acetyltransferase" evidence="18">
    <location>
        <begin position="241"/>
        <end position="451"/>
    </location>
</feature>
<dbReference type="PANTHER" id="PTHR43584">
    <property type="entry name" value="NUCLEOTIDYL TRANSFERASE"/>
    <property type="match status" value="1"/>
</dbReference>
<dbReference type="CDD" id="cd02540">
    <property type="entry name" value="GT2_GlmU_N_bac"/>
    <property type="match status" value="1"/>
</dbReference>
<dbReference type="GO" id="GO:0006048">
    <property type="term" value="P:UDP-N-acetylglucosamine biosynthetic process"/>
    <property type="evidence" value="ECO:0007669"/>
    <property type="project" value="UniProtKB-UniPathway"/>
</dbReference>
<comment type="catalytic activity">
    <reaction evidence="16 18">
        <text>N-acetyl-alpha-D-glucosamine 1-phosphate + UTP + H(+) = UDP-N-acetyl-alpha-D-glucosamine + diphosphate</text>
        <dbReference type="Rhea" id="RHEA:13509"/>
        <dbReference type="ChEBI" id="CHEBI:15378"/>
        <dbReference type="ChEBI" id="CHEBI:33019"/>
        <dbReference type="ChEBI" id="CHEBI:46398"/>
        <dbReference type="ChEBI" id="CHEBI:57705"/>
        <dbReference type="ChEBI" id="CHEBI:57776"/>
        <dbReference type="EC" id="2.7.7.23"/>
    </reaction>
</comment>
<dbReference type="InterPro" id="IPR011004">
    <property type="entry name" value="Trimer_LpxA-like_sf"/>
</dbReference>
<dbReference type="GO" id="GO:0000902">
    <property type="term" value="P:cell morphogenesis"/>
    <property type="evidence" value="ECO:0007669"/>
    <property type="project" value="UniProtKB-UniRule"/>
</dbReference>
<organism evidence="20 21">
    <name type="scientific">Petrotoga olearia DSM 13574</name>
    <dbReference type="NCBI Taxonomy" id="1122955"/>
    <lineage>
        <taxon>Bacteria</taxon>
        <taxon>Thermotogati</taxon>
        <taxon>Thermotogota</taxon>
        <taxon>Thermotogae</taxon>
        <taxon>Petrotogales</taxon>
        <taxon>Petrotogaceae</taxon>
        <taxon>Petrotoga</taxon>
    </lineage>
</organism>
<dbReference type="InterPro" id="IPR038009">
    <property type="entry name" value="GlmU_C_LbH"/>
</dbReference>
<gene>
    <name evidence="18 20" type="primary">glmU</name>
    <name evidence="20" type="ORF">X929_05785</name>
</gene>
<feature type="binding site" evidence="18">
    <location>
        <position position="394"/>
    </location>
    <ligand>
        <name>acetyl-CoA</name>
        <dbReference type="ChEBI" id="CHEBI:57288"/>
    </ligand>
</feature>
<feature type="binding site" evidence="18">
    <location>
        <position position="217"/>
    </location>
    <ligand>
        <name>UDP-N-acetyl-alpha-D-glucosamine</name>
        <dbReference type="ChEBI" id="CHEBI:57705"/>
    </ligand>
</feature>
<feature type="binding site" evidence="18">
    <location>
        <position position="20"/>
    </location>
    <ligand>
        <name>UDP-N-acetyl-alpha-D-glucosamine</name>
        <dbReference type="ChEBI" id="CHEBI:57705"/>
    </ligand>
</feature>
<dbReference type="EMBL" id="AZRL01000016">
    <property type="protein sequence ID" value="PNR96019.1"/>
    <property type="molecule type" value="Genomic_DNA"/>
</dbReference>
<evidence type="ECO:0000256" key="1">
    <source>
        <dbReference type="ARBA" id="ARBA00004496"/>
    </source>
</evidence>
<evidence type="ECO:0000256" key="10">
    <source>
        <dbReference type="ARBA" id="ARBA00022960"/>
    </source>
</evidence>
<dbReference type="InterPro" id="IPR018357">
    <property type="entry name" value="Hexapep_transf_CS"/>
</dbReference>
<keyword evidence="14 18" id="KW-0961">Cell wall biogenesis/degradation</keyword>
<comment type="similarity">
    <text evidence="2 18">In the C-terminal section; belongs to the transferase hexapeptide repeat family.</text>
</comment>
<feature type="binding site" evidence="18">
    <location>
        <begin position="95"/>
        <end position="97"/>
    </location>
    <ligand>
        <name>UDP-N-acetyl-alpha-D-glucosamine</name>
        <dbReference type="ChEBI" id="CHEBI:57705"/>
    </ligand>
</feature>
<accession>A0A2K1NZR6</accession>
<dbReference type="NCBIfam" id="TIGR01173">
    <property type="entry name" value="glmU"/>
    <property type="match status" value="1"/>
</dbReference>
<comment type="pathway">
    <text evidence="18">Nucleotide-sugar biosynthesis; UDP-N-acetyl-alpha-D-glucosamine biosynthesis; N-acetyl-alpha-D-glucosamine 1-phosphate from alpha-D-glucosamine 6-phosphate (route II): step 2/2.</text>
</comment>